<gene>
    <name evidence="1" type="ORF">LP422_15325</name>
</gene>
<organism evidence="1 2">
    <name type="scientific">Janibacter limosus</name>
    <dbReference type="NCBI Taxonomy" id="53458"/>
    <lineage>
        <taxon>Bacteria</taxon>
        <taxon>Bacillati</taxon>
        <taxon>Actinomycetota</taxon>
        <taxon>Actinomycetes</taxon>
        <taxon>Micrococcales</taxon>
        <taxon>Intrasporangiaceae</taxon>
        <taxon>Janibacter</taxon>
    </lineage>
</organism>
<protein>
    <submittedName>
        <fullName evidence="1">Uncharacterized protein</fullName>
    </submittedName>
</protein>
<proteinExistence type="predicted"/>
<reference evidence="1" key="1">
    <citation type="submission" date="2021-11" db="EMBL/GenBank/DDBJ databases">
        <title>Study of the species diversity of bacterial strains isolated from a unique natural object - Shulgan-Tash cave (Bashkiria).</title>
        <authorList>
            <person name="Sazanova A.L."/>
            <person name="Chirak E.R."/>
            <person name="Safronova V.I."/>
        </authorList>
    </citation>
    <scope>NUCLEOTIDE SEQUENCE</scope>
    <source>
        <strain evidence="1">P1</strain>
    </source>
</reference>
<evidence type="ECO:0000313" key="2">
    <source>
        <dbReference type="Proteomes" id="UP001059663"/>
    </source>
</evidence>
<name>A0AC61U1Y3_9MICO</name>
<accession>A0AC61U1Y3</accession>
<sequence length="102" mass="10422">MPEPSYSTRFSICFDGAQASPMPCVPAAYETSGRADLPTYVAPGTKTVPVTAIARPLPSVEEYMTRVAVTTFSDRPSGSGSSGAGSDRMSVPGVEGMVAGGS</sequence>
<evidence type="ECO:0000313" key="1">
    <source>
        <dbReference type="EMBL" id="UUZ44017.1"/>
    </source>
</evidence>
<dbReference type="EMBL" id="CP087977">
    <property type="protein sequence ID" value="UUZ44017.1"/>
    <property type="molecule type" value="Genomic_DNA"/>
</dbReference>
<dbReference type="Proteomes" id="UP001059663">
    <property type="component" value="Chromosome"/>
</dbReference>